<dbReference type="InterPro" id="IPR010992">
    <property type="entry name" value="IHF-like_DNA-bd_dom_sf"/>
</dbReference>
<reference evidence="4 5" key="1">
    <citation type="submission" date="2011-09" db="EMBL/GenBank/DDBJ databases">
        <title>Complete Genome Sequence of Bacillus cereus Bacteriophage BCD7.</title>
        <authorList>
            <person name="Lee J.-H."/>
            <person name="Shin H."/>
            <person name="Son B."/>
            <person name="Ryu S."/>
        </authorList>
    </citation>
    <scope>NUCLEOTIDE SEQUENCE [LARGE SCALE GENOMIC DNA]</scope>
</reference>
<protein>
    <submittedName>
        <fullName evidence="4">Putative histone family protein DNA-binding protein</fullName>
    </submittedName>
</protein>
<dbReference type="PANTHER" id="PTHR33175:SF3">
    <property type="entry name" value="DNA-BINDING PROTEIN HU-BETA"/>
    <property type="match status" value="1"/>
</dbReference>
<comment type="similarity">
    <text evidence="2">Belongs to the bacterial histone-like protein family.</text>
</comment>
<sequence length="105" mass="11651">MKQLSKEDLARQIVADSGRTKKESEKIIDDVLIGIIGLLESHADEQPEGKKDIRAKLTLVGFGSFALREIPARVHRNPQNGEKSTKPAHNKIKFTEGKTFAESVN</sequence>
<keyword evidence="1 4" id="KW-0238">DNA-binding</keyword>
<feature type="region of interest" description="Disordered" evidence="3">
    <location>
        <begin position="73"/>
        <end position="105"/>
    </location>
</feature>
<proteinExistence type="inferred from homology"/>
<dbReference type="GO" id="GO:0030527">
    <property type="term" value="F:structural constituent of chromatin"/>
    <property type="evidence" value="ECO:0007669"/>
    <property type="project" value="InterPro"/>
</dbReference>
<organism evidence="4 5">
    <name type="scientific">Bacillus phage BCD7</name>
    <dbReference type="NCBI Taxonomy" id="1136534"/>
    <lineage>
        <taxon>Viruses</taxon>
        <taxon>Duplodnaviria</taxon>
        <taxon>Heunggongvirae</taxon>
        <taxon>Uroviricota</taxon>
        <taxon>Caudoviricetes</taxon>
        <taxon>Becedseptimavirus</taxon>
        <taxon>Becedseptimavirus BCD7</taxon>
    </lineage>
</organism>
<keyword evidence="5" id="KW-1185">Reference proteome</keyword>
<dbReference type="RefSeq" id="YP_007005905.1">
    <property type="nucleotide sequence ID" value="NC_019515.1"/>
</dbReference>
<dbReference type="Proteomes" id="UP000006298">
    <property type="component" value="Segment"/>
</dbReference>
<dbReference type="PRINTS" id="PR01727">
    <property type="entry name" value="DNABINDINGHU"/>
</dbReference>
<dbReference type="SUPFAM" id="SSF47729">
    <property type="entry name" value="IHF-like DNA-binding proteins"/>
    <property type="match status" value="1"/>
</dbReference>
<dbReference type="Pfam" id="PF00216">
    <property type="entry name" value="Bac_DNA_binding"/>
    <property type="match status" value="1"/>
</dbReference>
<accession>J9PUL4</accession>
<evidence type="ECO:0000313" key="5">
    <source>
        <dbReference type="Proteomes" id="UP000006298"/>
    </source>
</evidence>
<name>J9PUL4_9CAUD</name>
<evidence type="ECO:0000256" key="1">
    <source>
        <dbReference type="ARBA" id="ARBA00023125"/>
    </source>
</evidence>
<dbReference type="GeneID" id="14011573"/>
<dbReference type="InterPro" id="IPR000119">
    <property type="entry name" value="Hist_DNA-bd"/>
</dbReference>
<dbReference type="Gene3D" id="4.10.520.10">
    <property type="entry name" value="IHF-like DNA-binding proteins"/>
    <property type="match status" value="1"/>
</dbReference>
<dbReference type="GO" id="GO:0003677">
    <property type="term" value="F:DNA binding"/>
    <property type="evidence" value="ECO:0007669"/>
    <property type="project" value="UniProtKB-KW"/>
</dbReference>
<gene>
    <name evidence="4" type="ORF">BCD7_0054</name>
</gene>
<evidence type="ECO:0000256" key="2">
    <source>
        <dbReference type="RuleBase" id="RU003939"/>
    </source>
</evidence>
<dbReference type="KEGG" id="vg:14011573"/>
<evidence type="ECO:0000313" key="4">
    <source>
        <dbReference type="EMBL" id="AEZ50501.1"/>
    </source>
</evidence>
<dbReference type="EMBL" id="JN712910">
    <property type="protein sequence ID" value="AEZ50501.1"/>
    <property type="molecule type" value="Genomic_DNA"/>
</dbReference>
<feature type="region of interest" description="Disordered" evidence="3">
    <location>
        <begin position="1"/>
        <end position="22"/>
    </location>
</feature>
<feature type="compositionally biased region" description="Basic and acidic residues" evidence="3">
    <location>
        <begin position="1"/>
        <end position="10"/>
    </location>
</feature>
<dbReference type="PANTHER" id="PTHR33175">
    <property type="entry name" value="DNA-BINDING PROTEIN HU"/>
    <property type="match status" value="1"/>
</dbReference>
<dbReference type="SMART" id="SM00411">
    <property type="entry name" value="BHL"/>
    <property type="match status" value="1"/>
</dbReference>
<evidence type="ECO:0000256" key="3">
    <source>
        <dbReference type="SAM" id="MobiDB-lite"/>
    </source>
</evidence>